<feature type="compositionally biased region" description="Pro residues" evidence="1">
    <location>
        <begin position="66"/>
        <end position="77"/>
    </location>
</feature>
<organism evidence="2 3">
    <name type="scientific">Streptacidiphilus cavernicola</name>
    <dbReference type="NCBI Taxonomy" id="3342716"/>
    <lineage>
        <taxon>Bacteria</taxon>
        <taxon>Bacillati</taxon>
        <taxon>Actinomycetota</taxon>
        <taxon>Actinomycetes</taxon>
        <taxon>Kitasatosporales</taxon>
        <taxon>Streptomycetaceae</taxon>
        <taxon>Streptacidiphilus</taxon>
    </lineage>
</organism>
<gene>
    <name evidence="2" type="ORF">ACEZDE_26050</name>
</gene>
<dbReference type="EMBL" id="JBHFAB010000023">
    <property type="protein sequence ID" value="MFC1420074.1"/>
    <property type="molecule type" value="Genomic_DNA"/>
</dbReference>
<keyword evidence="3" id="KW-1185">Reference proteome</keyword>
<sequence length="109" mass="12336">MQETDLYRQLLVERYGPLRRLVAERHRRVPERPARAQRLDPDPDAALHLAALADAIATRRRSTRMPSPPPAPVPATPEPDRTPPVLGAMWCKSCESWCMPSGICRCNNR</sequence>
<dbReference type="RefSeq" id="WP_380540607.1">
    <property type="nucleotide sequence ID" value="NZ_JBHFAB010000023.1"/>
</dbReference>
<comment type="caution">
    <text evidence="2">The sequence shown here is derived from an EMBL/GenBank/DDBJ whole genome shotgun (WGS) entry which is preliminary data.</text>
</comment>
<feature type="region of interest" description="Disordered" evidence="1">
    <location>
        <begin position="58"/>
        <end position="81"/>
    </location>
</feature>
<evidence type="ECO:0000256" key="1">
    <source>
        <dbReference type="SAM" id="MobiDB-lite"/>
    </source>
</evidence>
<evidence type="ECO:0000313" key="2">
    <source>
        <dbReference type="EMBL" id="MFC1420074.1"/>
    </source>
</evidence>
<protein>
    <submittedName>
        <fullName evidence="2">Uncharacterized protein</fullName>
    </submittedName>
</protein>
<accession>A0ABV6W250</accession>
<dbReference type="Proteomes" id="UP001592531">
    <property type="component" value="Unassembled WGS sequence"/>
</dbReference>
<proteinExistence type="predicted"/>
<evidence type="ECO:0000313" key="3">
    <source>
        <dbReference type="Proteomes" id="UP001592531"/>
    </source>
</evidence>
<name>A0ABV6W250_9ACTN</name>
<reference evidence="2 3" key="1">
    <citation type="submission" date="2024-09" db="EMBL/GenBank/DDBJ databases">
        <authorList>
            <person name="Lee S.D."/>
        </authorList>
    </citation>
    <scope>NUCLEOTIDE SEQUENCE [LARGE SCALE GENOMIC DNA]</scope>
    <source>
        <strain evidence="2 3">N8-3</strain>
    </source>
</reference>